<dbReference type="PANTHER" id="PTHR43523:SF12">
    <property type="entry name" value="GLUCOSE-1-PHOSPHATE ADENYLYLTRANSFERASE LARGE SUBUNIT 1, CHLOROPLASTIC-RELATED"/>
    <property type="match status" value="1"/>
</dbReference>
<proteinExistence type="inferred from homology"/>
<reference evidence="6 7" key="2">
    <citation type="submission" date="2011-10" db="EMBL/GenBank/DDBJ databases">
        <title>Draft genome sequence of Candidatus Burkholderia kirkii.</title>
        <authorList>
            <person name="Carlier A.L."/>
            <person name="Eberl L."/>
        </authorList>
    </citation>
    <scope>NUCLEOTIDE SEQUENCE [LARGE SCALE GENOMIC DNA]</scope>
    <source>
        <strain evidence="6 7">UZHbot1</strain>
    </source>
</reference>
<dbReference type="BioCyc" id="CBUR1055526:G10QW-255-MONOMER"/>
<keyword evidence="4" id="KW-0547">Nucleotide-binding</keyword>
<organism evidence="6 7">
    <name type="scientific">Candidatus Paraburkholderia kirkii UZHbot1</name>
    <dbReference type="NCBI Taxonomy" id="1055526"/>
    <lineage>
        <taxon>Bacteria</taxon>
        <taxon>Pseudomonadati</taxon>
        <taxon>Pseudomonadota</taxon>
        <taxon>Betaproteobacteria</taxon>
        <taxon>Burkholderiales</taxon>
        <taxon>Burkholderiaceae</taxon>
        <taxon>Paraburkholderia</taxon>
    </lineage>
</organism>
<protein>
    <submittedName>
        <fullName evidence="6">WGS project CAFE00000000 data, contig bkir_c48</fullName>
        <ecNumber evidence="6">2.7.7.27</ecNumber>
    </submittedName>
</protein>
<evidence type="ECO:0000313" key="7">
    <source>
        <dbReference type="Proteomes" id="UP000003511"/>
    </source>
</evidence>
<accession>U3UAY0</accession>
<dbReference type="STRING" id="1055526.BKIR_c48_3601"/>
<dbReference type="GO" id="GO:0008878">
    <property type="term" value="F:glucose-1-phosphate adenylyltransferase activity"/>
    <property type="evidence" value="ECO:0007669"/>
    <property type="project" value="UniProtKB-EC"/>
</dbReference>
<evidence type="ECO:0000313" key="6">
    <source>
        <dbReference type="EMBL" id="CCD39400.1"/>
    </source>
</evidence>
<gene>
    <name evidence="6" type="ORF">BKIR_c48_3601</name>
</gene>
<comment type="similarity">
    <text evidence="1">Belongs to the bacterial/plant glucose-1-phosphate adenylyltransferase family.</text>
</comment>
<dbReference type="InterPro" id="IPR011831">
    <property type="entry name" value="ADP-Glc_PPase"/>
</dbReference>
<dbReference type="PANTHER" id="PTHR43523">
    <property type="entry name" value="GLUCOSE-1-PHOSPHATE ADENYLYLTRANSFERASE-RELATED"/>
    <property type="match status" value="1"/>
</dbReference>
<reference evidence="6 7" key="1">
    <citation type="submission" date="2011-09" db="EMBL/GenBank/DDBJ databases">
        <authorList>
            <person name="Carlier A."/>
        </authorList>
    </citation>
    <scope>NUCLEOTIDE SEQUENCE [LARGE SCALE GENOMIC DNA]</scope>
    <source>
        <strain evidence="6 7">UZHbot1</strain>
    </source>
</reference>
<keyword evidence="2 6" id="KW-0808">Transferase</keyword>
<evidence type="ECO:0000256" key="3">
    <source>
        <dbReference type="ARBA" id="ARBA00022695"/>
    </source>
</evidence>
<dbReference type="GO" id="GO:0000166">
    <property type="term" value="F:nucleotide binding"/>
    <property type="evidence" value="ECO:0007669"/>
    <property type="project" value="UniProtKB-KW"/>
</dbReference>
<keyword evidence="3 6" id="KW-0548">Nucleotidyltransferase</keyword>
<feature type="domain" description="Nucleotidyl transferase" evidence="5">
    <location>
        <begin position="1"/>
        <end position="122"/>
    </location>
</feature>
<dbReference type="Pfam" id="PF00483">
    <property type="entry name" value="NTP_transferase"/>
    <property type="match status" value="1"/>
</dbReference>
<name>U3UAY0_9BURK</name>
<dbReference type="InterPro" id="IPR029044">
    <property type="entry name" value="Nucleotide-diphossugar_trans"/>
</dbReference>
<evidence type="ECO:0000259" key="5">
    <source>
        <dbReference type="Pfam" id="PF00483"/>
    </source>
</evidence>
<evidence type="ECO:0000256" key="4">
    <source>
        <dbReference type="ARBA" id="ARBA00022741"/>
    </source>
</evidence>
<sequence length="174" mass="19776">MIDAHRRSGAGLTIGFQKIELEYVKLFGMVELDEHFNLLSFVEKPATPTSDTIFSAVCIFRANILKRYLSDLSKTNWQRDISTDVIPAMLNRCETIKSFPFSDYWEDVGTVERYFRAHMALLSDMPTLGLDDMPKTLLPAIKRCYIKSHGNVINSIVCDDCDTPALIENSITYP</sequence>
<dbReference type="EC" id="2.7.7.27" evidence="6"/>
<dbReference type="SUPFAM" id="SSF53448">
    <property type="entry name" value="Nucleotide-diphospho-sugar transferases"/>
    <property type="match status" value="1"/>
</dbReference>
<dbReference type="EMBL" id="CAFE01000214">
    <property type="protein sequence ID" value="CCD39400.1"/>
    <property type="molecule type" value="Genomic_DNA"/>
</dbReference>
<dbReference type="GO" id="GO:0005978">
    <property type="term" value="P:glycogen biosynthetic process"/>
    <property type="evidence" value="ECO:0007669"/>
    <property type="project" value="InterPro"/>
</dbReference>
<dbReference type="HOGENOM" id="CLU_1537258_0_0_4"/>
<evidence type="ECO:0000256" key="2">
    <source>
        <dbReference type="ARBA" id="ARBA00022679"/>
    </source>
</evidence>
<dbReference type="InterPro" id="IPR005835">
    <property type="entry name" value="NTP_transferase_dom"/>
</dbReference>
<dbReference type="Proteomes" id="UP000003511">
    <property type="component" value="Unassembled WGS sequence"/>
</dbReference>
<dbReference type="Gene3D" id="3.90.550.10">
    <property type="entry name" value="Spore Coat Polysaccharide Biosynthesis Protein SpsA, Chain A"/>
    <property type="match status" value="1"/>
</dbReference>
<dbReference type="AlphaFoldDB" id="U3UAY0"/>
<keyword evidence="7" id="KW-1185">Reference proteome</keyword>
<comment type="caution">
    <text evidence="6">The sequence shown here is derived from an EMBL/GenBank/DDBJ whole genome shotgun (WGS) entry which is preliminary data.</text>
</comment>
<evidence type="ECO:0000256" key="1">
    <source>
        <dbReference type="ARBA" id="ARBA00010443"/>
    </source>
</evidence>